<sequence>MKYDQEYIYTLLLRKQLGELSEVEDTLLQNVIHTDEQVRKCYYEQEEAKLYTDNAFLDDLRVEHDWLKVAAVLAPKPLHTRIFLLAKRHSTAAAVFITAVTCAGSWMVYTKDYFQTPAETPVYSPIVHRQAPPAVKTTVSKAVVLPADTTVHVTTNPALLAANMPVTPAGDTVATEAVNPLAGKRITHDSIYQSSTIEWNTLTVPPRTDYRIELSDGTEVHLNASSTLRFPFIFPGRTREVYLEGEAFFTVAHDPKHPFIVHTGTTSVIALGTEFNVNSYDHNIITTSLVTGSVVTDVGDSLDVTLKPGYEAIYRPGERFKVKRFDENVTLGWRDGIFRFQNKPLDNIIPVMKRWFGLKVSFATPGMADQLISGDLDKDKPVTDFLNDICREKGLDYKIYDGTIHFTVQKQ</sequence>
<dbReference type="Gene3D" id="2.60.120.1440">
    <property type="match status" value="1"/>
</dbReference>
<comment type="caution">
    <text evidence="3">The sequence shown here is derived from an EMBL/GenBank/DDBJ whole genome shotgun (WGS) entry which is preliminary data.</text>
</comment>
<name>A0A2P8FCV2_9BACT</name>
<dbReference type="AlphaFoldDB" id="A0A2P8FCV2"/>
<dbReference type="Pfam" id="PF16344">
    <property type="entry name" value="FecR_C"/>
    <property type="match status" value="1"/>
</dbReference>
<dbReference type="RefSeq" id="WP_106606223.1">
    <property type="nucleotide sequence ID" value="NZ_PYGK01000027.1"/>
</dbReference>
<organism evidence="3 4">
    <name type="scientific">Chitinophaga ginsengisoli</name>
    <dbReference type="NCBI Taxonomy" id="363837"/>
    <lineage>
        <taxon>Bacteria</taxon>
        <taxon>Pseudomonadati</taxon>
        <taxon>Bacteroidota</taxon>
        <taxon>Chitinophagia</taxon>
        <taxon>Chitinophagales</taxon>
        <taxon>Chitinophagaceae</taxon>
        <taxon>Chitinophaga</taxon>
    </lineage>
</organism>
<dbReference type="InterPro" id="IPR032508">
    <property type="entry name" value="FecR_C"/>
</dbReference>
<dbReference type="OrthoDB" id="643697at2"/>
<keyword evidence="4" id="KW-1185">Reference proteome</keyword>
<dbReference type="PANTHER" id="PTHR30273:SF2">
    <property type="entry name" value="PROTEIN FECR"/>
    <property type="match status" value="1"/>
</dbReference>
<accession>A0A2P8FCV2</accession>
<dbReference type="Pfam" id="PF04773">
    <property type="entry name" value="FecR"/>
    <property type="match status" value="1"/>
</dbReference>
<dbReference type="Proteomes" id="UP000240978">
    <property type="component" value="Unassembled WGS sequence"/>
</dbReference>
<evidence type="ECO:0000259" key="2">
    <source>
        <dbReference type="Pfam" id="PF16344"/>
    </source>
</evidence>
<dbReference type="InterPro" id="IPR012373">
    <property type="entry name" value="Ferrdict_sens_TM"/>
</dbReference>
<feature type="domain" description="Protein FecR C-terminal" evidence="2">
    <location>
        <begin position="338"/>
        <end position="404"/>
    </location>
</feature>
<reference evidence="3 4" key="1">
    <citation type="submission" date="2018-03" db="EMBL/GenBank/DDBJ databases">
        <title>Genomic Encyclopedia of Archaeal and Bacterial Type Strains, Phase II (KMG-II): from individual species to whole genera.</title>
        <authorList>
            <person name="Goeker M."/>
        </authorList>
    </citation>
    <scope>NUCLEOTIDE SEQUENCE [LARGE SCALE GENOMIC DNA]</scope>
    <source>
        <strain evidence="3 4">DSM 18107</strain>
    </source>
</reference>
<proteinExistence type="predicted"/>
<evidence type="ECO:0000313" key="4">
    <source>
        <dbReference type="Proteomes" id="UP000240978"/>
    </source>
</evidence>
<evidence type="ECO:0000313" key="3">
    <source>
        <dbReference type="EMBL" id="PSL19553.1"/>
    </source>
</evidence>
<dbReference type="EMBL" id="PYGK01000027">
    <property type="protein sequence ID" value="PSL19553.1"/>
    <property type="molecule type" value="Genomic_DNA"/>
</dbReference>
<evidence type="ECO:0000259" key="1">
    <source>
        <dbReference type="Pfam" id="PF04773"/>
    </source>
</evidence>
<gene>
    <name evidence="3" type="ORF">CLV42_12717</name>
</gene>
<dbReference type="PANTHER" id="PTHR30273">
    <property type="entry name" value="PERIPLASMIC SIGNAL SENSOR AND SIGMA FACTOR ACTIVATOR FECR-RELATED"/>
    <property type="match status" value="1"/>
</dbReference>
<feature type="domain" description="FecR protein" evidence="1">
    <location>
        <begin position="209"/>
        <end position="294"/>
    </location>
</feature>
<dbReference type="GO" id="GO:0016989">
    <property type="term" value="F:sigma factor antagonist activity"/>
    <property type="evidence" value="ECO:0007669"/>
    <property type="project" value="TreeGrafter"/>
</dbReference>
<protein>
    <submittedName>
        <fullName evidence="3">FecR family protein</fullName>
    </submittedName>
</protein>
<dbReference type="Gene3D" id="3.55.50.30">
    <property type="match status" value="1"/>
</dbReference>
<dbReference type="InterPro" id="IPR006860">
    <property type="entry name" value="FecR"/>
</dbReference>